<dbReference type="OrthoDB" id="27298at2759"/>
<dbReference type="Gene3D" id="3.30.230.70">
    <property type="entry name" value="GHMP Kinase, N-terminal domain"/>
    <property type="match status" value="1"/>
</dbReference>
<dbReference type="GO" id="GO:0034475">
    <property type="term" value="P:U4 snRNA 3'-end processing"/>
    <property type="evidence" value="ECO:0007669"/>
    <property type="project" value="TreeGrafter"/>
</dbReference>
<dbReference type="SUPFAM" id="SSF54211">
    <property type="entry name" value="Ribosomal protein S5 domain 2-like"/>
    <property type="match status" value="1"/>
</dbReference>
<keyword evidence="3" id="KW-0698">rRNA processing</keyword>
<dbReference type="GO" id="GO:0071028">
    <property type="term" value="P:nuclear mRNA surveillance"/>
    <property type="evidence" value="ECO:0007669"/>
    <property type="project" value="TreeGrafter"/>
</dbReference>
<dbReference type="InterPro" id="IPR027408">
    <property type="entry name" value="PNPase/RNase_PH_dom_sf"/>
</dbReference>
<reference evidence="7 8" key="1">
    <citation type="journal article" date="2015" name="Fungal Genet. Biol.">
        <title>Evolution of novel wood decay mechanisms in Agaricales revealed by the genome sequences of Fistulina hepatica and Cylindrobasidium torrendii.</title>
        <authorList>
            <person name="Floudas D."/>
            <person name="Held B.W."/>
            <person name="Riley R."/>
            <person name="Nagy L.G."/>
            <person name="Koehler G."/>
            <person name="Ransdell A.S."/>
            <person name="Younus H."/>
            <person name="Chow J."/>
            <person name="Chiniquy J."/>
            <person name="Lipzen A."/>
            <person name="Tritt A."/>
            <person name="Sun H."/>
            <person name="Haridas S."/>
            <person name="LaButti K."/>
            <person name="Ohm R.A."/>
            <person name="Kues U."/>
            <person name="Blanchette R.A."/>
            <person name="Grigoriev I.V."/>
            <person name="Minto R.E."/>
            <person name="Hibbett D.S."/>
        </authorList>
    </citation>
    <scope>NUCLEOTIDE SEQUENCE [LARGE SCALE GENOMIC DNA]</scope>
    <source>
        <strain evidence="7 8">ATCC 64428</strain>
    </source>
</reference>
<dbReference type="AlphaFoldDB" id="A0A0D7AL65"/>
<evidence type="ECO:0000313" key="8">
    <source>
        <dbReference type="Proteomes" id="UP000054144"/>
    </source>
</evidence>
<keyword evidence="5" id="KW-0539">Nucleus</keyword>
<dbReference type="GO" id="GO:0000176">
    <property type="term" value="C:nuclear exosome (RNase complex)"/>
    <property type="evidence" value="ECO:0007669"/>
    <property type="project" value="TreeGrafter"/>
</dbReference>
<evidence type="ECO:0000256" key="4">
    <source>
        <dbReference type="ARBA" id="ARBA00022835"/>
    </source>
</evidence>
<keyword evidence="4" id="KW-0271">Exosome</keyword>
<dbReference type="GO" id="GO:0000177">
    <property type="term" value="C:cytoplasmic exosome (RNase complex)"/>
    <property type="evidence" value="ECO:0007669"/>
    <property type="project" value="TreeGrafter"/>
</dbReference>
<dbReference type="InterPro" id="IPR001247">
    <property type="entry name" value="ExoRNase_PH_dom1"/>
</dbReference>
<feature type="non-terminal residue" evidence="7">
    <location>
        <position position="170"/>
    </location>
</feature>
<evidence type="ECO:0000256" key="2">
    <source>
        <dbReference type="ARBA" id="ARBA00006678"/>
    </source>
</evidence>
<dbReference type="InterPro" id="IPR020568">
    <property type="entry name" value="Ribosomal_Su5_D2-typ_SF"/>
</dbReference>
<comment type="subcellular location">
    <subcellularLocation>
        <location evidence="1">Nucleus</location>
    </subcellularLocation>
</comment>
<name>A0A0D7AL65_9AGAR</name>
<evidence type="ECO:0000256" key="5">
    <source>
        <dbReference type="ARBA" id="ARBA00023242"/>
    </source>
</evidence>
<dbReference type="Proteomes" id="UP000054144">
    <property type="component" value="Unassembled WGS sequence"/>
</dbReference>
<dbReference type="GO" id="GO:0005730">
    <property type="term" value="C:nucleolus"/>
    <property type="evidence" value="ECO:0007669"/>
    <property type="project" value="TreeGrafter"/>
</dbReference>
<evidence type="ECO:0000256" key="1">
    <source>
        <dbReference type="ARBA" id="ARBA00004123"/>
    </source>
</evidence>
<dbReference type="PANTHER" id="PTHR11953">
    <property type="entry name" value="EXOSOME COMPLEX COMPONENT"/>
    <property type="match status" value="1"/>
</dbReference>
<dbReference type="GO" id="GO:0071051">
    <property type="term" value="P:poly(A)-dependent snoRNA 3'-end processing"/>
    <property type="evidence" value="ECO:0007669"/>
    <property type="project" value="TreeGrafter"/>
</dbReference>
<accession>A0A0D7AL65</accession>
<evidence type="ECO:0000256" key="3">
    <source>
        <dbReference type="ARBA" id="ARBA00022552"/>
    </source>
</evidence>
<dbReference type="EMBL" id="KN881650">
    <property type="protein sequence ID" value="KIY51528.1"/>
    <property type="molecule type" value="Genomic_DNA"/>
</dbReference>
<keyword evidence="8" id="KW-1185">Reference proteome</keyword>
<dbReference type="GO" id="GO:0016075">
    <property type="term" value="P:rRNA catabolic process"/>
    <property type="evidence" value="ECO:0007669"/>
    <property type="project" value="TreeGrafter"/>
</dbReference>
<dbReference type="Pfam" id="PF01138">
    <property type="entry name" value="RNase_PH"/>
    <property type="match status" value="1"/>
</dbReference>
<dbReference type="PANTHER" id="PTHR11953:SF1">
    <property type="entry name" value="EXOSOME COMPLEX COMPONENT RRP46"/>
    <property type="match status" value="1"/>
</dbReference>
<protein>
    <recommendedName>
        <fullName evidence="6">Exoribonuclease phosphorolytic domain-containing protein</fullName>
    </recommendedName>
</protein>
<feature type="domain" description="Exoribonuclease phosphorolytic" evidence="6">
    <location>
        <begin position="1"/>
        <end position="126"/>
    </location>
</feature>
<dbReference type="GO" id="GO:0006364">
    <property type="term" value="P:rRNA processing"/>
    <property type="evidence" value="ECO:0007669"/>
    <property type="project" value="UniProtKB-KW"/>
</dbReference>
<feature type="non-terminal residue" evidence="7">
    <location>
        <position position="1"/>
    </location>
</feature>
<evidence type="ECO:0000313" key="7">
    <source>
        <dbReference type="EMBL" id="KIY51528.1"/>
    </source>
</evidence>
<comment type="similarity">
    <text evidence="2">Belongs to the RNase PH family.</text>
</comment>
<dbReference type="GO" id="GO:0003723">
    <property type="term" value="F:RNA binding"/>
    <property type="evidence" value="ECO:0007669"/>
    <property type="project" value="TreeGrafter"/>
</dbReference>
<gene>
    <name evidence="7" type="ORF">FISHEDRAFT_10768</name>
</gene>
<organism evidence="7 8">
    <name type="scientific">Fistulina hepatica ATCC 64428</name>
    <dbReference type="NCBI Taxonomy" id="1128425"/>
    <lineage>
        <taxon>Eukaryota</taxon>
        <taxon>Fungi</taxon>
        <taxon>Dikarya</taxon>
        <taxon>Basidiomycota</taxon>
        <taxon>Agaricomycotina</taxon>
        <taxon>Agaricomycetes</taxon>
        <taxon>Agaricomycetidae</taxon>
        <taxon>Agaricales</taxon>
        <taxon>Fistulinaceae</taxon>
        <taxon>Fistulina</taxon>
    </lineage>
</organism>
<evidence type="ECO:0000259" key="6">
    <source>
        <dbReference type="Pfam" id="PF01138"/>
    </source>
</evidence>
<proteinExistence type="inferred from homology"/>
<dbReference type="InterPro" id="IPR050080">
    <property type="entry name" value="RNase_PH"/>
</dbReference>
<sequence length="170" mass="17814">IEISPGSIARVDGSSRFAFGNVRALASVSGPIEVRLAAEQAAQATFDVHVRPLSNISATDSKALASAIYSAIVPSLILTQNPRTLVQLVVQVLSPIQQSDASHVAKYTDVLCAAMINASSLALLNAASVPMCGVVCAVPISEGRRQGCFAFLFARGMGAAEGKCVWINWR</sequence>